<dbReference type="EMBL" id="PJRQ01000041">
    <property type="protein sequence ID" value="PLR08820.1"/>
    <property type="molecule type" value="Genomic_DNA"/>
</dbReference>
<protein>
    <recommendedName>
        <fullName evidence="1">Beta-lactamase-related domain-containing protein</fullName>
    </recommendedName>
</protein>
<evidence type="ECO:0000313" key="2">
    <source>
        <dbReference type="EMBL" id="AYV48464.1"/>
    </source>
</evidence>
<accession>A0A2N5CPE0</accession>
<evidence type="ECO:0000259" key="1">
    <source>
        <dbReference type="Pfam" id="PF00144"/>
    </source>
</evidence>
<evidence type="ECO:0000313" key="3">
    <source>
        <dbReference type="EMBL" id="PLR08820.1"/>
    </source>
</evidence>
<dbReference type="PANTHER" id="PTHR43283">
    <property type="entry name" value="BETA-LACTAMASE-RELATED"/>
    <property type="match status" value="1"/>
</dbReference>
<gene>
    <name evidence="2" type="ORF">C1707_20590</name>
    <name evidence="3" type="ORF">CFHF_20480</name>
</gene>
<dbReference type="RefSeq" id="WP_101714777.1">
    <property type="nucleotide sequence ID" value="NZ_PJRQ01000041.1"/>
</dbReference>
<dbReference type="Proteomes" id="UP000234483">
    <property type="component" value="Unassembled WGS sequence"/>
</dbReference>
<keyword evidence="5" id="KW-1185">Reference proteome</keyword>
<dbReference type="OrthoDB" id="9814204at2"/>
<sequence length="377" mass="41167">MSVETSVTSADESLYLQRFQAAANAPQETYDTLEPVPGAAGRALIPAAAPATIAADALDSAEAYARDSNAKAFMVWRDGVLERETYFAGASRPSLLASKSLAKPLTAVAIGRALDLGVIKSLDQSLADFITEWKGTPKADILVRHTLDMRTGFLPQGFSTDPADVLNRAYLHPRHDDILINDYPLVNPPGSRYDYANATSELVALVVERATGRRYAEFVSEEVLKPIGAPGGQIWVDRPGGLAHSGCCILLPAESWLRLAILLIDDGVHDGRRLLPEGYVREMRTPTEQNPHYGLGVYIGAPYAERRGWAAPDTPWPKILHSEPYAADDLYLFCGNSNQVVYIVPSRRLIVLRVGDNPPKSPEWDNSVLPNLILRGL</sequence>
<dbReference type="InterPro" id="IPR001466">
    <property type="entry name" value="Beta-lactam-related"/>
</dbReference>
<dbReference type="InterPro" id="IPR012338">
    <property type="entry name" value="Beta-lactam/transpept-like"/>
</dbReference>
<dbReference type="AlphaFoldDB" id="A0A2N5CPE0"/>
<organism evidence="3 4">
    <name type="scientific">Caulobacter flavus</name>
    <dbReference type="NCBI Taxonomy" id="1679497"/>
    <lineage>
        <taxon>Bacteria</taxon>
        <taxon>Pseudomonadati</taxon>
        <taxon>Pseudomonadota</taxon>
        <taxon>Alphaproteobacteria</taxon>
        <taxon>Caulobacterales</taxon>
        <taxon>Caulobacteraceae</taxon>
        <taxon>Caulobacter</taxon>
    </lineage>
</organism>
<dbReference type="InterPro" id="IPR050789">
    <property type="entry name" value="Diverse_Enzym_Activities"/>
</dbReference>
<dbReference type="PANTHER" id="PTHR43283:SF7">
    <property type="entry name" value="BETA-LACTAMASE-RELATED DOMAIN-CONTAINING PROTEIN"/>
    <property type="match status" value="1"/>
</dbReference>
<dbReference type="Gene3D" id="3.40.710.10">
    <property type="entry name" value="DD-peptidase/beta-lactamase superfamily"/>
    <property type="match status" value="1"/>
</dbReference>
<name>A0A2N5CPE0_9CAUL</name>
<reference evidence="2 5" key="2">
    <citation type="submission" date="2018-01" db="EMBL/GenBank/DDBJ databases">
        <title>Complete genome sequence of Caulobacter flavus RHGG3.</title>
        <authorList>
            <person name="Yang E."/>
        </authorList>
    </citation>
    <scope>NUCLEOTIDE SEQUENCE [LARGE SCALE GENOMIC DNA]</scope>
    <source>
        <strain evidence="2 5">RHGG3</strain>
    </source>
</reference>
<evidence type="ECO:0000313" key="4">
    <source>
        <dbReference type="Proteomes" id="UP000234483"/>
    </source>
</evidence>
<dbReference type="SUPFAM" id="SSF56601">
    <property type="entry name" value="beta-lactamase/transpeptidase-like"/>
    <property type="match status" value="1"/>
</dbReference>
<feature type="domain" description="Beta-lactamase-related" evidence="1">
    <location>
        <begin position="72"/>
        <end position="350"/>
    </location>
</feature>
<dbReference type="EMBL" id="CP026100">
    <property type="protein sequence ID" value="AYV48464.1"/>
    <property type="molecule type" value="Genomic_DNA"/>
</dbReference>
<dbReference type="KEGG" id="cfh:C1707_20590"/>
<dbReference type="Proteomes" id="UP000281192">
    <property type="component" value="Chromosome"/>
</dbReference>
<dbReference type="Pfam" id="PF00144">
    <property type="entry name" value="Beta-lactamase"/>
    <property type="match status" value="1"/>
</dbReference>
<proteinExistence type="predicted"/>
<reference evidence="3 4" key="1">
    <citation type="submission" date="2017-12" db="EMBL/GenBank/DDBJ databases">
        <title>The genome sequence of Caulobacter flavus CGMCC1 15093.</title>
        <authorList>
            <person name="Gao J."/>
            <person name="Mao X."/>
            <person name="Sun J."/>
        </authorList>
    </citation>
    <scope>NUCLEOTIDE SEQUENCE [LARGE SCALE GENOMIC DNA]</scope>
    <source>
        <strain evidence="3 4">CGMCC1 15093</strain>
    </source>
</reference>
<evidence type="ECO:0000313" key="5">
    <source>
        <dbReference type="Proteomes" id="UP000281192"/>
    </source>
</evidence>